<gene>
    <name evidence="1" type="ORF">L195_g053481</name>
</gene>
<sequence length="61" mass="6842">MTDDFFSDLSDKLIASLITLSRPEPKQGFRFGADFCVESVHTELCFDFNWALLVDGGIIPD</sequence>
<dbReference type="AlphaFoldDB" id="A0A2K3KAU8"/>
<dbReference type="Proteomes" id="UP000236291">
    <property type="component" value="Unassembled WGS sequence"/>
</dbReference>
<accession>A0A2K3KAU8</accession>
<name>A0A2K3KAU8_TRIPR</name>
<evidence type="ECO:0000313" key="1">
    <source>
        <dbReference type="EMBL" id="PNX63388.1"/>
    </source>
</evidence>
<evidence type="ECO:0000313" key="2">
    <source>
        <dbReference type="Proteomes" id="UP000236291"/>
    </source>
</evidence>
<organism evidence="1 2">
    <name type="scientific">Trifolium pratense</name>
    <name type="common">Red clover</name>
    <dbReference type="NCBI Taxonomy" id="57577"/>
    <lineage>
        <taxon>Eukaryota</taxon>
        <taxon>Viridiplantae</taxon>
        <taxon>Streptophyta</taxon>
        <taxon>Embryophyta</taxon>
        <taxon>Tracheophyta</taxon>
        <taxon>Spermatophyta</taxon>
        <taxon>Magnoliopsida</taxon>
        <taxon>eudicotyledons</taxon>
        <taxon>Gunneridae</taxon>
        <taxon>Pentapetalae</taxon>
        <taxon>rosids</taxon>
        <taxon>fabids</taxon>
        <taxon>Fabales</taxon>
        <taxon>Fabaceae</taxon>
        <taxon>Papilionoideae</taxon>
        <taxon>50 kb inversion clade</taxon>
        <taxon>NPAAA clade</taxon>
        <taxon>Hologalegina</taxon>
        <taxon>IRL clade</taxon>
        <taxon>Trifolieae</taxon>
        <taxon>Trifolium</taxon>
    </lineage>
</organism>
<dbReference type="EMBL" id="ASHM01090341">
    <property type="protein sequence ID" value="PNX63388.1"/>
    <property type="molecule type" value="Genomic_DNA"/>
</dbReference>
<proteinExistence type="predicted"/>
<reference evidence="1 2" key="1">
    <citation type="journal article" date="2014" name="Am. J. Bot.">
        <title>Genome assembly and annotation for red clover (Trifolium pratense; Fabaceae).</title>
        <authorList>
            <person name="Istvanek J."/>
            <person name="Jaros M."/>
            <person name="Krenek A."/>
            <person name="Repkova J."/>
        </authorList>
    </citation>
    <scope>NUCLEOTIDE SEQUENCE [LARGE SCALE GENOMIC DNA]</scope>
    <source>
        <strain evidence="2">cv. Tatra</strain>
        <tissue evidence="1">Young leaves</tissue>
    </source>
</reference>
<protein>
    <submittedName>
        <fullName evidence="1">Uncharacterized protein</fullName>
    </submittedName>
</protein>
<reference evidence="1 2" key="2">
    <citation type="journal article" date="2017" name="Front. Plant Sci.">
        <title>Gene Classification and Mining of Molecular Markers Useful in Red Clover (Trifolium pratense) Breeding.</title>
        <authorList>
            <person name="Istvanek J."/>
            <person name="Dluhosova J."/>
            <person name="Dluhos P."/>
            <person name="Patkova L."/>
            <person name="Nedelnik J."/>
            <person name="Repkova J."/>
        </authorList>
    </citation>
    <scope>NUCLEOTIDE SEQUENCE [LARGE SCALE GENOMIC DNA]</scope>
    <source>
        <strain evidence="2">cv. Tatra</strain>
        <tissue evidence="1">Young leaves</tissue>
    </source>
</reference>
<comment type="caution">
    <text evidence="1">The sequence shown here is derived from an EMBL/GenBank/DDBJ whole genome shotgun (WGS) entry which is preliminary data.</text>
</comment>